<dbReference type="SUPFAM" id="SSF51658">
    <property type="entry name" value="Xylose isomerase-like"/>
    <property type="match status" value="1"/>
</dbReference>
<evidence type="ECO:0000313" key="3">
    <source>
        <dbReference type="Proteomes" id="UP001597182"/>
    </source>
</evidence>
<comment type="caution">
    <text evidence="2">The sequence shown here is derived from an EMBL/GenBank/DDBJ whole genome shotgun (WGS) entry which is preliminary data.</text>
</comment>
<protein>
    <submittedName>
        <fullName evidence="2">Sugar phosphate isomerase/epimerase family protein</fullName>
    </submittedName>
</protein>
<feature type="domain" description="Xylose isomerase-like TIM barrel" evidence="1">
    <location>
        <begin position="18"/>
        <end position="249"/>
    </location>
</feature>
<name>A0ABW3VKC0_9PSEU</name>
<dbReference type="PANTHER" id="PTHR12110">
    <property type="entry name" value="HYDROXYPYRUVATE ISOMERASE"/>
    <property type="match status" value="1"/>
</dbReference>
<organism evidence="2 3">
    <name type="scientific">Pseudonocardia benzenivorans</name>
    <dbReference type="NCBI Taxonomy" id="228005"/>
    <lineage>
        <taxon>Bacteria</taxon>
        <taxon>Bacillati</taxon>
        <taxon>Actinomycetota</taxon>
        <taxon>Actinomycetes</taxon>
        <taxon>Pseudonocardiales</taxon>
        <taxon>Pseudonocardiaceae</taxon>
        <taxon>Pseudonocardia</taxon>
    </lineage>
</organism>
<dbReference type="InterPro" id="IPR036237">
    <property type="entry name" value="Xyl_isomerase-like_sf"/>
</dbReference>
<dbReference type="EMBL" id="JBHTMB010000164">
    <property type="protein sequence ID" value="MFD1235472.1"/>
    <property type="molecule type" value="Genomic_DNA"/>
</dbReference>
<accession>A0ABW3VKC0</accession>
<dbReference type="Proteomes" id="UP001597182">
    <property type="component" value="Unassembled WGS sequence"/>
</dbReference>
<dbReference type="GO" id="GO:0016853">
    <property type="term" value="F:isomerase activity"/>
    <property type="evidence" value="ECO:0007669"/>
    <property type="project" value="UniProtKB-KW"/>
</dbReference>
<dbReference type="PANTHER" id="PTHR12110:SF48">
    <property type="entry name" value="BLL3656 PROTEIN"/>
    <property type="match status" value="1"/>
</dbReference>
<evidence type="ECO:0000313" key="2">
    <source>
        <dbReference type="EMBL" id="MFD1235472.1"/>
    </source>
</evidence>
<dbReference type="Pfam" id="PF01261">
    <property type="entry name" value="AP_endonuc_2"/>
    <property type="match status" value="1"/>
</dbReference>
<evidence type="ECO:0000259" key="1">
    <source>
        <dbReference type="Pfam" id="PF01261"/>
    </source>
</evidence>
<keyword evidence="3" id="KW-1185">Reference proteome</keyword>
<proteinExistence type="predicted"/>
<dbReference type="InterPro" id="IPR013022">
    <property type="entry name" value="Xyl_isomerase-like_TIM-brl"/>
</dbReference>
<gene>
    <name evidence="2" type="ORF">ACFQ34_19465</name>
</gene>
<sequence length="267" mass="27875">MISLAAGTVLDAGPAATLDAAAAAGYDAAGLRLAADTDRATATRLRRRAADQGLVLLDLEVVRLGPDRDLDEALRLLDLAVELGARYLLTVSGHPERAATLDQLATLVGAAHTTPVRVAVEFMRFTRIPTLADAVGLLDELDADPADAAVLVDALHLQRSGGSPADLAAVPGTRIGYVQVCDGPATGPADLDAVADEARHHRLAPGEGELPLRDLLARLPADLPVSVEVQSDRLAAELDPADRARRLLEATQRVLVTDPATTVLGQE</sequence>
<dbReference type="RefSeq" id="WP_013674722.1">
    <property type="nucleotide sequence ID" value="NZ_BAABKS010000005.1"/>
</dbReference>
<keyword evidence="2" id="KW-0413">Isomerase</keyword>
<dbReference type="InterPro" id="IPR050312">
    <property type="entry name" value="IolE/XylAMocC-like"/>
</dbReference>
<dbReference type="Gene3D" id="3.20.20.150">
    <property type="entry name" value="Divalent-metal-dependent TIM barrel enzymes"/>
    <property type="match status" value="1"/>
</dbReference>
<reference evidence="3" key="1">
    <citation type="journal article" date="2019" name="Int. J. Syst. Evol. Microbiol.">
        <title>The Global Catalogue of Microorganisms (GCM) 10K type strain sequencing project: providing services to taxonomists for standard genome sequencing and annotation.</title>
        <authorList>
            <consortium name="The Broad Institute Genomics Platform"/>
            <consortium name="The Broad Institute Genome Sequencing Center for Infectious Disease"/>
            <person name="Wu L."/>
            <person name="Ma J."/>
        </authorList>
    </citation>
    <scope>NUCLEOTIDE SEQUENCE [LARGE SCALE GENOMIC DNA]</scope>
    <source>
        <strain evidence="3">CCUG 49018</strain>
    </source>
</reference>